<dbReference type="RefSeq" id="WP_267775147.1">
    <property type="nucleotide sequence ID" value="NZ_JAPNKE010000002.1"/>
</dbReference>
<dbReference type="InterPro" id="IPR001940">
    <property type="entry name" value="Peptidase_S1C"/>
</dbReference>
<comment type="caution">
    <text evidence="5">The sequence shown here is derived from an EMBL/GenBank/DDBJ whole genome shotgun (WGS) entry which is preliminary data.</text>
</comment>
<dbReference type="SUPFAM" id="SSF50156">
    <property type="entry name" value="PDZ domain-like"/>
    <property type="match status" value="2"/>
</dbReference>
<evidence type="ECO:0000259" key="4">
    <source>
        <dbReference type="PROSITE" id="PS50106"/>
    </source>
</evidence>
<evidence type="ECO:0000256" key="3">
    <source>
        <dbReference type="ARBA" id="ARBA00022801"/>
    </source>
</evidence>
<dbReference type="Gene3D" id="2.30.42.10">
    <property type="match status" value="2"/>
</dbReference>
<dbReference type="Gene3D" id="2.40.10.120">
    <property type="match status" value="1"/>
</dbReference>
<keyword evidence="3" id="KW-0378">Hydrolase</keyword>
<dbReference type="InterPro" id="IPR009003">
    <property type="entry name" value="Peptidase_S1_PA"/>
</dbReference>
<dbReference type="InterPro" id="IPR036034">
    <property type="entry name" value="PDZ_sf"/>
</dbReference>
<dbReference type="Proteomes" id="UP001150924">
    <property type="component" value="Unassembled WGS sequence"/>
</dbReference>
<dbReference type="Pfam" id="PF17820">
    <property type="entry name" value="PDZ_6"/>
    <property type="match status" value="1"/>
</dbReference>
<dbReference type="InterPro" id="IPR041489">
    <property type="entry name" value="PDZ_6"/>
</dbReference>
<proteinExistence type="inferred from homology"/>
<dbReference type="EMBL" id="JAPNKE010000002">
    <property type="protein sequence ID" value="MCY1011834.1"/>
    <property type="molecule type" value="Genomic_DNA"/>
</dbReference>
<dbReference type="Pfam" id="PF13365">
    <property type="entry name" value="Trypsin_2"/>
    <property type="match status" value="1"/>
</dbReference>
<keyword evidence="6" id="KW-1185">Reference proteome</keyword>
<reference evidence="5" key="1">
    <citation type="submission" date="2022-11" db="EMBL/GenBank/DDBJ databases">
        <title>Minimal conservation of predation-associated metabolite biosynthetic gene clusters underscores biosynthetic potential of Myxococcota including descriptions for ten novel species: Archangium lansinium sp. nov., Myxococcus landrumus sp. nov., Nannocystis bai.</title>
        <authorList>
            <person name="Ahearne A."/>
            <person name="Stevens C."/>
            <person name="Phillips K."/>
        </authorList>
    </citation>
    <scope>NUCLEOTIDE SEQUENCE</scope>
    <source>
        <strain evidence="5">Na p29</strain>
    </source>
</reference>
<evidence type="ECO:0000256" key="2">
    <source>
        <dbReference type="ARBA" id="ARBA00022670"/>
    </source>
</evidence>
<accession>A0A9X3J2J0</accession>
<feature type="domain" description="PDZ" evidence="4">
    <location>
        <begin position="415"/>
        <end position="485"/>
    </location>
</feature>
<gene>
    <name evidence="5" type="ORF">OV079_41025</name>
</gene>
<protein>
    <submittedName>
        <fullName evidence="5">Trypsin-like peptidase domain-containing protein</fullName>
    </submittedName>
</protein>
<dbReference type="PRINTS" id="PR00834">
    <property type="entry name" value="PROTEASES2C"/>
</dbReference>
<dbReference type="GO" id="GO:0006508">
    <property type="term" value="P:proteolysis"/>
    <property type="evidence" value="ECO:0007669"/>
    <property type="project" value="UniProtKB-KW"/>
</dbReference>
<dbReference type="SMART" id="SM00228">
    <property type="entry name" value="PDZ"/>
    <property type="match status" value="2"/>
</dbReference>
<sequence>MSSTTIRSRRLRSPQALLAFLGLTTLGGAAVALSYHNHAEAAGEVAAANTGSALWREGSGAPVVGGEFDPRRSLAPLVKELSPAVVNIRAYGKRAQLDMQGIDPRMLPFLDQFNMGPGAEAPPQQGIGSGFVLTSDGLVVTNHHVVNGTERLEVKLHDGRMYKGKVLGSDPYTDIALVQLEGASGLKTATLGNSTALAVGDWVMAIGSPMGLEQTATAGIVSAKGRGSLGLYANSYIDFLQTDASIAPGSSGEPLFNMAGEVVGINTAVGGIGRGLGFAVPIDQAKTVIPQLKASGKVVRGWLGISGREIEPAVGRTPEAGAVVGAVQPGTPAAEAGLRAGDRVTAINGREVLNFSDLRGRVADTKPGSQVILSVDRGGKKVDLKATIGKLPSEEELQRSARRMNGESGKLFPDGQPRLGAQVEAKDGSLTVRSVMPGSLADELGLREGDVLQTINGQKVSQVGDVASALASDDGKVAVEVKRGGSTHSAMIERR</sequence>
<dbReference type="AlphaFoldDB" id="A0A9X3J2J0"/>
<dbReference type="SUPFAM" id="SSF50494">
    <property type="entry name" value="Trypsin-like serine proteases"/>
    <property type="match status" value="1"/>
</dbReference>
<dbReference type="GO" id="GO:0004252">
    <property type="term" value="F:serine-type endopeptidase activity"/>
    <property type="evidence" value="ECO:0007669"/>
    <property type="project" value="InterPro"/>
</dbReference>
<dbReference type="InterPro" id="IPR001478">
    <property type="entry name" value="PDZ"/>
</dbReference>
<keyword evidence="2" id="KW-0645">Protease</keyword>
<evidence type="ECO:0000313" key="5">
    <source>
        <dbReference type="EMBL" id="MCY1011834.1"/>
    </source>
</evidence>
<dbReference type="Pfam" id="PF13180">
    <property type="entry name" value="PDZ_2"/>
    <property type="match status" value="1"/>
</dbReference>
<dbReference type="PANTHER" id="PTHR22939">
    <property type="entry name" value="SERINE PROTEASE FAMILY S1C HTRA-RELATED"/>
    <property type="match status" value="1"/>
</dbReference>
<evidence type="ECO:0000256" key="1">
    <source>
        <dbReference type="ARBA" id="ARBA00010541"/>
    </source>
</evidence>
<name>A0A9X3J2J0_9BACT</name>
<dbReference type="PROSITE" id="PS50106">
    <property type="entry name" value="PDZ"/>
    <property type="match status" value="2"/>
</dbReference>
<feature type="domain" description="PDZ" evidence="4">
    <location>
        <begin position="287"/>
        <end position="379"/>
    </location>
</feature>
<dbReference type="PANTHER" id="PTHR22939:SF129">
    <property type="entry name" value="SERINE PROTEASE HTRA2, MITOCHONDRIAL"/>
    <property type="match status" value="1"/>
</dbReference>
<comment type="similarity">
    <text evidence="1">Belongs to the peptidase S1C family.</text>
</comment>
<evidence type="ECO:0000313" key="6">
    <source>
        <dbReference type="Proteomes" id="UP001150924"/>
    </source>
</evidence>
<organism evidence="5 6">
    <name type="scientific">Nannocystis pusilla</name>
    <dbReference type="NCBI Taxonomy" id="889268"/>
    <lineage>
        <taxon>Bacteria</taxon>
        <taxon>Pseudomonadati</taxon>
        <taxon>Myxococcota</taxon>
        <taxon>Polyangia</taxon>
        <taxon>Nannocystales</taxon>
        <taxon>Nannocystaceae</taxon>
        <taxon>Nannocystis</taxon>
    </lineage>
</organism>